<evidence type="ECO:0000256" key="4">
    <source>
        <dbReference type="ARBA" id="ARBA00023136"/>
    </source>
</evidence>
<dbReference type="Gene3D" id="1.20.1740.10">
    <property type="entry name" value="Amino acid/polyamine transporter I"/>
    <property type="match status" value="1"/>
</dbReference>
<dbReference type="PANTHER" id="PTHR43341">
    <property type="entry name" value="AMINO ACID PERMEASE"/>
    <property type="match status" value="1"/>
</dbReference>
<feature type="transmembrane region" description="Helical" evidence="5">
    <location>
        <begin position="296"/>
        <end position="315"/>
    </location>
</feature>
<dbReference type="GO" id="GO:0016020">
    <property type="term" value="C:membrane"/>
    <property type="evidence" value="ECO:0007669"/>
    <property type="project" value="UniProtKB-SubCell"/>
</dbReference>
<feature type="transmembrane region" description="Helical" evidence="5">
    <location>
        <begin position="257"/>
        <end position="275"/>
    </location>
</feature>
<evidence type="ECO:0000256" key="3">
    <source>
        <dbReference type="ARBA" id="ARBA00022989"/>
    </source>
</evidence>
<feature type="transmembrane region" description="Helical" evidence="5">
    <location>
        <begin position="174"/>
        <end position="195"/>
    </location>
</feature>
<evidence type="ECO:0000256" key="2">
    <source>
        <dbReference type="ARBA" id="ARBA00022692"/>
    </source>
</evidence>
<comment type="subcellular location">
    <subcellularLocation>
        <location evidence="1">Membrane</location>
        <topology evidence="1">Multi-pass membrane protein</topology>
    </subcellularLocation>
</comment>
<keyword evidence="2 5" id="KW-0812">Transmembrane</keyword>
<feature type="transmembrane region" description="Helical" evidence="5">
    <location>
        <begin position="81"/>
        <end position="99"/>
    </location>
</feature>
<accession>A0A9N9LJR4</accession>
<dbReference type="Pfam" id="PF00324">
    <property type="entry name" value="AA_permease"/>
    <property type="match status" value="1"/>
</dbReference>
<name>A0A9N9LJR4_9HELO</name>
<keyword evidence="8" id="KW-1185">Reference proteome</keyword>
<dbReference type="AlphaFoldDB" id="A0A9N9LJR4"/>
<dbReference type="InterPro" id="IPR050524">
    <property type="entry name" value="APC_YAT"/>
</dbReference>
<feature type="transmembrane region" description="Helical" evidence="5">
    <location>
        <begin position="406"/>
        <end position="425"/>
    </location>
</feature>
<feature type="transmembrane region" description="Helical" evidence="5">
    <location>
        <begin position="35"/>
        <end position="56"/>
    </location>
</feature>
<dbReference type="PANTHER" id="PTHR43341:SF35">
    <property type="entry name" value="ACID TRANSPORTER, PUTATIVE-RELATED"/>
    <property type="match status" value="1"/>
</dbReference>
<reference evidence="7" key="1">
    <citation type="submission" date="2021-07" db="EMBL/GenBank/DDBJ databases">
        <authorList>
            <person name="Durling M."/>
        </authorList>
    </citation>
    <scope>NUCLEOTIDE SEQUENCE</scope>
</reference>
<dbReference type="InterPro" id="IPR004841">
    <property type="entry name" value="AA-permease/SLC12A_dom"/>
</dbReference>
<keyword evidence="3 5" id="KW-1133">Transmembrane helix</keyword>
<evidence type="ECO:0000313" key="7">
    <source>
        <dbReference type="EMBL" id="CAG8975003.1"/>
    </source>
</evidence>
<comment type="caution">
    <text evidence="7">The sequence shown here is derived from an EMBL/GenBank/DDBJ whole genome shotgun (WGS) entry which is preliminary data.</text>
</comment>
<keyword evidence="4 5" id="KW-0472">Membrane</keyword>
<dbReference type="GO" id="GO:0015171">
    <property type="term" value="F:amino acid transmembrane transporter activity"/>
    <property type="evidence" value="ECO:0007669"/>
    <property type="project" value="TreeGrafter"/>
</dbReference>
<protein>
    <recommendedName>
        <fullName evidence="6">Amino acid permease/ SLC12A domain-containing protein</fullName>
    </recommendedName>
</protein>
<gene>
    <name evidence="7" type="ORF">HYALB_00012135</name>
</gene>
<dbReference type="EMBL" id="CAJVRM010000121">
    <property type="protein sequence ID" value="CAG8975003.1"/>
    <property type="molecule type" value="Genomic_DNA"/>
</dbReference>
<evidence type="ECO:0000256" key="5">
    <source>
        <dbReference type="SAM" id="Phobius"/>
    </source>
</evidence>
<dbReference type="OrthoDB" id="3900342at2759"/>
<evidence type="ECO:0000256" key="1">
    <source>
        <dbReference type="ARBA" id="ARBA00004141"/>
    </source>
</evidence>
<evidence type="ECO:0000313" key="8">
    <source>
        <dbReference type="Proteomes" id="UP000701801"/>
    </source>
</evidence>
<evidence type="ECO:0000259" key="6">
    <source>
        <dbReference type="Pfam" id="PF00324"/>
    </source>
</evidence>
<dbReference type="Proteomes" id="UP000701801">
    <property type="component" value="Unassembled WGS sequence"/>
</dbReference>
<sequence>MSSKWISGGDDCGVSCPGLSPFNQRVLRLIPICRFAYIILTATEVSTLASLFKFQFTPEYLQSFNYPRETLQWSFGLETNSAVWVGLALLGILLINLLPVRVYGEIEYVCGCMNMVVIVSIILFNVIVSAQRTEQQGTHAFQFYQQPWGFFSNSTHTDPGARNYTFTGDTGRLIGFWSALNTILFSVQGLFTVSVTAAENKHVDRDESIKLATRKIALRVILLYALVVFTVGLNVPYNDIQRSAQFDEVKTPPSSSPASVTALLLHALASVRNVWPNTGRGARVKGWLERTSAKGVPINAVLISWLFGFLGFLAVRPFPAKWQLLAVDIVDSGPPRYLFNKLDAYCFHRTTKGFATEPVVVQRNGQDPYRSHFQGLRSVYALLRCCLFIIFNGWRSFLNPFSTADFLAAYMSIPIFVIIVTLYHMKDEAETWKFWC</sequence>
<feature type="transmembrane region" description="Helical" evidence="5">
    <location>
        <begin position="216"/>
        <end position="237"/>
    </location>
</feature>
<proteinExistence type="predicted"/>
<feature type="domain" description="Amino acid permease/ SLC12A" evidence="6">
    <location>
        <begin position="66"/>
        <end position="245"/>
    </location>
</feature>
<feature type="transmembrane region" description="Helical" evidence="5">
    <location>
        <begin position="106"/>
        <end position="128"/>
    </location>
</feature>
<organism evidence="7 8">
    <name type="scientific">Hymenoscyphus albidus</name>
    <dbReference type="NCBI Taxonomy" id="595503"/>
    <lineage>
        <taxon>Eukaryota</taxon>
        <taxon>Fungi</taxon>
        <taxon>Dikarya</taxon>
        <taxon>Ascomycota</taxon>
        <taxon>Pezizomycotina</taxon>
        <taxon>Leotiomycetes</taxon>
        <taxon>Helotiales</taxon>
        <taxon>Helotiaceae</taxon>
        <taxon>Hymenoscyphus</taxon>
    </lineage>
</organism>